<feature type="compositionally biased region" description="Low complexity" evidence="1">
    <location>
        <begin position="59"/>
        <end position="72"/>
    </location>
</feature>
<evidence type="ECO:0000313" key="4">
    <source>
        <dbReference type="Proteomes" id="UP001189429"/>
    </source>
</evidence>
<accession>A0ABN9WT33</accession>
<name>A0ABN9WT33_9DINO</name>
<keyword evidence="2" id="KW-1133">Transmembrane helix</keyword>
<feature type="transmembrane region" description="Helical" evidence="2">
    <location>
        <begin position="129"/>
        <end position="148"/>
    </location>
</feature>
<dbReference type="EMBL" id="CAUYUJ010019281">
    <property type="protein sequence ID" value="CAK0889953.1"/>
    <property type="molecule type" value="Genomic_DNA"/>
</dbReference>
<evidence type="ECO:0000313" key="3">
    <source>
        <dbReference type="EMBL" id="CAK0889953.1"/>
    </source>
</evidence>
<dbReference type="Proteomes" id="UP001189429">
    <property type="component" value="Unassembled WGS sequence"/>
</dbReference>
<gene>
    <name evidence="3" type="ORF">PCOR1329_LOCUS70317</name>
</gene>
<proteinExistence type="predicted"/>
<feature type="transmembrane region" description="Helical" evidence="2">
    <location>
        <begin position="240"/>
        <end position="261"/>
    </location>
</feature>
<feature type="transmembrane region" description="Helical" evidence="2">
    <location>
        <begin position="180"/>
        <end position="200"/>
    </location>
</feature>
<feature type="compositionally biased region" description="Gly residues" evidence="1">
    <location>
        <begin position="48"/>
        <end position="58"/>
    </location>
</feature>
<organism evidence="3 4">
    <name type="scientific">Prorocentrum cordatum</name>
    <dbReference type="NCBI Taxonomy" id="2364126"/>
    <lineage>
        <taxon>Eukaryota</taxon>
        <taxon>Sar</taxon>
        <taxon>Alveolata</taxon>
        <taxon>Dinophyceae</taxon>
        <taxon>Prorocentrales</taxon>
        <taxon>Prorocentraceae</taxon>
        <taxon>Prorocentrum</taxon>
    </lineage>
</organism>
<evidence type="ECO:0000256" key="1">
    <source>
        <dbReference type="SAM" id="MobiDB-lite"/>
    </source>
</evidence>
<keyword evidence="4" id="KW-1185">Reference proteome</keyword>
<feature type="transmembrane region" description="Helical" evidence="2">
    <location>
        <begin position="100"/>
        <end position="117"/>
    </location>
</feature>
<keyword evidence="2" id="KW-0472">Membrane</keyword>
<feature type="transmembrane region" description="Helical" evidence="2">
    <location>
        <begin position="207"/>
        <end position="228"/>
    </location>
</feature>
<feature type="region of interest" description="Disordered" evidence="1">
    <location>
        <begin position="39"/>
        <end position="85"/>
    </location>
</feature>
<evidence type="ECO:0000256" key="2">
    <source>
        <dbReference type="SAM" id="Phobius"/>
    </source>
</evidence>
<comment type="caution">
    <text evidence="3">The sequence shown here is derived from an EMBL/GenBank/DDBJ whole genome shotgun (WGS) entry which is preliminary data.</text>
</comment>
<reference evidence="3" key="1">
    <citation type="submission" date="2023-10" db="EMBL/GenBank/DDBJ databases">
        <authorList>
            <person name="Chen Y."/>
            <person name="Shah S."/>
            <person name="Dougan E. K."/>
            <person name="Thang M."/>
            <person name="Chan C."/>
        </authorList>
    </citation>
    <scope>NUCLEOTIDE SEQUENCE [LARGE SCALE GENOMIC DNA]</scope>
</reference>
<keyword evidence="2" id="KW-0812">Transmembrane</keyword>
<sequence>MSGPFIKRWIHLRSVLAPSYDVEAIYLALPLCRGGPPPRSSAQRLGCEGPGEGGGRGGPRWPRSSCGASRAWQRGRRRRPAMGGSDTLWQLQGSLRKSGLALPGGLLFVASGVVLYQHIAPHSDYPMRIWLTLILATMLPLAYIDMVIPGCGDPLGLLRKARWQTTTPTTTRNSLSFSEYGAKTLLMHMVFLVLRLRLLLHTERDTMLLNAINVGGLVSVTLALHFGYNILSCLSDHYDVLYYVGAAVVVAIITEVVGAIVGQAFEVDNLRSGVIPAQVEQFIMATGNFVEAPPCIARPFLRYISACLPLLHLLLGSRCARAPVAAPGFPFSSSG</sequence>
<protein>
    <submittedName>
        <fullName evidence="3">Uncharacterized protein</fullName>
    </submittedName>
</protein>